<name>A0A1H6B297_9SPHI</name>
<dbReference type="Gene3D" id="3.40.630.10">
    <property type="entry name" value="Zn peptidases"/>
    <property type="match status" value="1"/>
</dbReference>
<comment type="similarity">
    <text evidence="2">Belongs to the peptidase M14 family.</text>
</comment>
<feature type="chain" id="PRO_5009293249" evidence="7">
    <location>
        <begin position="24"/>
        <end position="886"/>
    </location>
</feature>
<gene>
    <name evidence="9" type="ORF">SAMN05421877_109119</name>
</gene>
<evidence type="ECO:0000313" key="9">
    <source>
        <dbReference type="EMBL" id="SEG55003.1"/>
    </source>
</evidence>
<accession>A0A1H6B297</accession>
<dbReference type="Pfam" id="PF00246">
    <property type="entry name" value="Peptidase_M14"/>
    <property type="match status" value="1"/>
</dbReference>
<evidence type="ECO:0000259" key="8">
    <source>
        <dbReference type="SMART" id="SM00631"/>
    </source>
</evidence>
<feature type="signal peptide" evidence="7">
    <location>
        <begin position="1"/>
        <end position="23"/>
    </location>
</feature>
<proteinExistence type="inferred from homology"/>
<evidence type="ECO:0000256" key="6">
    <source>
        <dbReference type="ARBA" id="ARBA00023049"/>
    </source>
</evidence>
<feature type="domain" description="Peptidase M14" evidence="8">
    <location>
        <begin position="41"/>
        <end position="318"/>
    </location>
</feature>
<comment type="cofactor">
    <cofactor evidence="1">
        <name>Zn(2+)</name>
        <dbReference type="ChEBI" id="CHEBI:29105"/>
    </cofactor>
</comment>
<dbReference type="InterPro" id="IPR029062">
    <property type="entry name" value="Class_I_gatase-like"/>
</dbReference>
<dbReference type="GO" id="GO:0008270">
    <property type="term" value="F:zinc ion binding"/>
    <property type="evidence" value="ECO:0007669"/>
    <property type="project" value="InterPro"/>
</dbReference>
<evidence type="ECO:0000256" key="1">
    <source>
        <dbReference type="ARBA" id="ARBA00001947"/>
    </source>
</evidence>
<evidence type="ECO:0000256" key="2">
    <source>
        <dbReference type="ARBA" id="ARBA00005988"/>
    </source>
</evidence>
<dbReference type="RefSeq" id="WP_103907031.1">
    <property type="nucleotide sequence ID" value="NZ_CP049246.1"/>
</dbReference>
<keyword evidence="3" id="KW-0645">Protease</keyword>
<keyword evidence="10" id="KW-1185">Reference proteome</keyword>
<dbReference type="PANTHER" id="PTHR11705">
    <property type="entry name" value="PROTEASE FAMILY M14 CARBOXYPEPTIDASE A,B"/>
    <property type="match status" value="1"/>
</dbReference>
<dbReference type="OrthoDB" id="9758209at2"/>
<keyword evidence="9" id="KW-0121">Carboxypeptidase</keyword>
<evidence type="ECO:0000256" key="5">
    <source>
        <dbReference type="ARBA" id="ARBA00022833"/>
    </source>
</evidence>
<dbReference type="AlphaFoldDB" id="A0A1H6B297"/>
<dbReference type="InterPro" id="IPR000834">
    <property type="entry name" value="Peptidase_M14"/>
</dbReference>
<reference evidence="10" key="1">
    <citation type="submission" date="2016-10" db="EMBL/GenBank/DDBJ databases">
        <authorList>
            <person name="Varghese N."/>
            <person name="Submissions S."/>
        </authorList>
    </citation>
    <scope>NUCLEOTIDE SEQUENCE [LARGE SCALE GENOMIC DNA]</scope>
    <source>
        <strain evidence="10">DSM 22361</strain>
    </source>
</reference>
<keyword evidence="7" id="KW-0732">Signal</keyword>
<dbReference type="CDD" id="cd06240">
    <property type="entry name" value="M14-like"/>
    <property type="match status" value="1"/>
</dbReference>
<dbReference type="GO" id="GO:0006508">
    <property type="term" value="P:proteolysis"/>
    <property type="evidence" value="ECO:0007669"/>
    <property type="project" value="UniProtKB-KW"/>
</dbReference>
<dbReference type="SUPFAM" id="SSF52317">
    <property type="entry name" value="Class I glutamine amidotransferase-like"/>
    <property type="match status" value="1"/>
</dbReference>
<dbReference type="SMART" id="SM00631">
    <property type="entry name" value="Zn_pept"/>
    <property type="match status" value="1"/>
</dbReference>
<keyword evidence="6" id="KW-0482">Metalloprotease</keyword>
<keyword evidence="4" id="KW-0378">Hydrolase</keyword>
<dbReference type="EMBL" id="FNUT01000009">
    <property type="protein sequence ID" value="SEG55003.1"/>
    <property type="molecule type" value="Genomic_DNA"/>
</dbReference>
<dbReference type="GO" id="GO:0005615">
    <property type="term" value="C:extracellular space"/>
    <property type="evidence" value="ECO:0007669"/>
    <property type="project" value="TreeGrafter"/>
</dbReference>
<evidence type="ECO:0000256" key="7">
    <source>
        <dbReference type="SAM" id="SignalP"/>
    </source>
</evidence>
<evidence type="ECO:0000256" key="4">
    <source>
        <dbReference type="ARBA" id="ARBA00022801"/>
    </source>
</evidence>
<protein>
    <submittedName>
        <fullName evidence="9">Zinc carboxypeptidase</fullName>
    </submittedName>
</protein>
<dbReference type="SUPFAM" id="SSF53187">
    <property type="entry name" value="Zn-dependent exopeptidases"/>
    <property type="match status" value="1"/>
</dbReference>
<dbReference type="Proteomes" id="UP000236731">
    <property type="component" value="Unassembled WGS sequence"/>
</dbReference>
<dbReference type="PANTHER" id="PTHR11705:SF143">
    <property type="entry name" value="SLL0236 PROTEIN"/>
    <property type="match status" value="1"/>
</dbReference>
<dbReference type="GO" id="GO:0004181">
    <property type="term" value="F:metallocarboxypeptidase activity"/>
    <property type="evidence" value="ECO:0007669"/>
    <property type="project" value="InterPro"/>
</dbReference>
<evidence type="ECO:0000313" key="10">
    <source>
        <dbReference type="Proteomes" id="UP000236731"/>
    </source>
</evidence>
<organism evidence="9 10">
    <name type="scientific">Sphingobacterium lactis</name>
    <dbReference type="NCBI Taxonomy" id="797291"/>
    <lineage>
        <taxon>Bacteria</taxon>
        <taxon>Pseudomonadati</taxon>
        <taxon>Bacteroidota</taxon>
        <taxon>Sphingobacteriia</taxon>
        <taxon>Sphingobacteriales</taxon>
        <taxon>Sphingobacteriaceae</taxon>
        <taxon>Sphingobacterium</taxon>
    </lineage>
</organism>
<sequence>MKKIYGLLGLLILLCLLVQPTCAQQITTPKEHFGFQIGDDYHLANFTETERYFKKIAEQSDRIQYHSIGKTEEGRDQCMLIISSPENLAKLDTYQDISRKMARAEIPEAEAQALAEQGKAVVWIDGGLHSNEVVGMHQLIQTAHVLASKIDAETQHILQNTIILLVHANPDGQELVSNWYMREKQPEKRSTSFVPVLYQKYAGHDNNRDFFMLNLKESQNMARQLFVEWIPQIMYNHHQTAPAGAVVAGAPYRDPFNYVFDPLLMSGIDALGAAMASRLNAEGKPGYTAKDGSVFSTWYNGGLRTTTYFHNMTGLLTEIIGNPTPFEIPLVPARLIPNNDTQNPVLPQVWHFQQSIDYSLSLNYAVLNYASRHKDEVLMNIYRMGRNSIDRGSKDFWPLSPSKVAIIDSALQQARRKDERTPLKREQERALLDKVFQNKDLRDPRAYIIAPDQEDYGKAITFLNALIQNGIEVQQATASFSAAGKRYPAKTYVIKTDQAFRPHILDMFEPQDHPDDFQYPGGPPIPPYDAAGWTLAYLMDIKFDRIMDELPGPFQKLPIGQTIEKAVIESPKAKFVQLPVSVNDSYTMVNEQLKKGKKVWRDQESGHFILENANDLVLTQSGIGMRNLPKGSKPLQPKRIALWDTYGGSMPSGWLRLLLERHGYAFDVVYPGDIDKGTLAEQYDILILPGNSIPRLAPLGNSRYQGQSNTAMPANIPAEHQAKWGRLTVEKSIPVLRQFIKSGGKIITIGNSSDLAQHLQLGIESHLVDESKKPLQRTQFYTPGSVLTAQVNRDHPGTWGYQDQVDVYYSNDNLFRITDTEIKPLLWFNSANVLKSGWSWGQHYLKDAVLAFDAPVGKGRLITFGNDITFRAQTHGTFKLLFNQLH</sequence>
<keyword evidence="5" id="KW-0862">Zinc</keyword>
<evidence type="ECO:0000256" key="3">
    <source>
        <dbReference type="ARBA" id="ARBA00022670"/>
    </source>
</evidence>